<evidence type="ECO:0000259" key="6">
    <source>
        <dbReference type="SMART" id="SM01340"/>
    </source>
</evidence>
<proteinExistence type="inferred from homology"/>
<dbReference type="Pfam" id="PF13589">
    <property type="entry name" value="HATPase_c_3"/>
    <property type="match status" value="1"/>
</dbReference>
<dbReference type="SUPFAM" id="SSF54211">
    <property type="entry name" value="Ribosomal protein S5 domain 2-like"/>
    <property type="match status" value="1"/>
</dbReference>
<dbReference type="InterPro" id="IPR020667">
    <property type="entry name" value="DNA_mismatch_repair_MutL"/>
</dbReference>
<dbReference type="GO" id="GO:0016887">
    <property type="term" value="F:ATP hydrolysis activity"/>
    <property type="evidence" value="ECO:0007669"/>
    <property type="project" value="InterPro"/>
</dbReference>
<sequence length="607" mass="68844">MKIAFLDSQTAAKIAAGEVITDPAAVVKELVENSIDASSENIRIEIENGGKALIRVVDDGEGINEADVFNAFKRHGTSKIKKIDDLDNLHTLGFRGEALASMAAVSKVTLRTSDSDDGLGTGLRLIEGKGEKQAISCKRGTSISIEEIFFNTPARLKHMKKPGDENKKIIQIVQVLSMSHPEVSFSLLMDNSEVLRTPGKGGLENTLKSLFGERFDSELFKADYQNSPMEIEGFLGSPYYTKKTRDYQFVFINNRYVREIKINKAIEDAYDNTVMINQHPVFILNIKLPPDMLDVNIHPAKTKIKILNESLVMLLLKSGIRKIIRQNLVEKKPHQFSEERNKEKSYFKYIEDTNNGIDLKEEKAPVFEEVEEVPLLIEQKTETITDGFELTSEAKPEILKEDLPEYLEDIKKTKGIEGLFQNTTVIGQLFNTYILLEKQGEQIVLIDQHAAHERILFEKISKEIKNSKNSTQSIMPVKMKMAPDKYEFLKNNKNAFERLGFDYDEFGDSSIVLRGVPYLLDKPAEAELLTMILDDFTEGKNHELETKIILSACKKAIKGNQRLDIIEIKELIELLKKCDMPFTCPHGRPVAISMTKYEMEKLFKRVI</sequence>
<evidence type="ECO:0000256" key="2">
    <source>
        <dbReference type="ARBA" id="ARBA00022763"/>
    </source>
</evidence>
<dbReference type="RefSeq" id="WP_073271486.1">
    <property type="nucleotide sequence ID" value="NZ_FQTU01000015.1"/>
</dbReference>
<dbReference type="OrthoDB" id="9763467at2"/>
<dbReference type="STRING" id="1120975.SAMN02746064_01952"/>
<dbReference type="InterPro" id="IPR014762">
    <property type="entry name" value="DNA_mismatch_repair_CS"/>
</dbReference>
<dbReference type="Pfam" id="PF08676">
    <property type="entry name" value="MutL_C"/>
    <property type="match status" value="1"/>
</dbReference>
<dbReference type="GO" id="GO:0140664">
    <property type="term" value="F:ATP-dependent DNA damage sensor activity"/>
    <property type="evidence" value="ECO:0007669"/>
    <property type="project" value="InterPro"/>
</dbReference>
<dbReference type="CDD" id="cd00782">
    <property type="entry name" value="MutL_Trans"/>
    <property type="match status" value="1"/>
</dbReference>
<evidence type="ECO:0000313" key="8">
    <source>
        <dbReference type="Proteomes" id="UP000184251"/>
    </source>
</evidence>
<comment type="similarity">
    <text evidence="1 4">Belongs to the DNA mismatch repair MutL/HexB family.</text>
</comment>
<dbReference type="Gene3D" id="3.30.1540.20">
    <property type="entry name" value="MutL, C-terminal domain, dimerisation subdomain"/>
    <property type="match status" value="1"/>
</dbReference>
<comment type="function">
    <text evidence="4">This protein is involved in the repair of mismatches in DNA. It is required for dam-dependent methyl-directed DNA mismatch repair. May act as a 'molecular matchmaker', a protein that promotes the formation of a stable complex between two or more DNA-binding proteins in an ATP-dependent manner without itself being part of a final effector complex.</text>
</comment>
<dbReference type="NCBIfam" id="TIGR00585">
    <property type="entry name" value="mutl"/>
    <property type="match status" value="1"/>
</dbReference>
<dbReference type="InterPro" id="IPR014721">
    <property type="entry name" value="Ribsml_uS5_D2-typ_fold_subgr"/>
</dbReference>
<dbReference type="GO" id="GO:0005524">
    <property type="term" value="F:ATP binding"/>
    <property type="evidence" value="ECO:0007669"/>
    <property type="project" value="InterPro"/>
</dbReference>
<evidence type="ECO:0000256" key="4">
    <source>
        <dbReference type="HAMAP-Rule" id="MF_00149"/>
    </source>
</evidence>
<evidence type="ECO:0000256" key="3">
    <source>
        <dbReference type="ARBA" id="ARBA00023204"/>
    </source>
</evidence>
<dbReference type="SUPFAM" id="SSF55874">
    <property type="entry name" value="ATPase domain of HSP90 chaperone/DNA topoisomerase II/histidine kinase"/>
    <property type="match status" value="1"/>
</dbReference>
<evidence type="ECO:0000259" key="5">
    <source>
        <dbReference type="SMART" id="SM00853"/>
    </source>
</evidence>
<dbReference type="Pfam" id="PF01119">
    <property type="entry name" value="DNA_mis_repair"/>
    <property type="match status" value="1"/>
</dbReference>
<dbReference type="InterPro" id="IPR037198">
    <property type="entry name" value="MutL_C_sf"/>
</dbReference>
<dbReference type="InterPro" id="IPR002099">
    <property type="entry name" value="MutL/Mlh/PMS"/>
</dbReference>
<dbReference type="InterPro" id="IPR020568">
    <property type="entry name" value="Ribosomal_Su5_D2-typ_SF"/>
</dbReference>
<dbReference type="InterPro" id="IPR042121">
    <property type="entry name" value="MutL_C_regsub"/>
</dbReference>
<dbReference type="SUPFAM" id="SSF118116">
    <property type="entry name" value="DNA mismatch repair protein MutL"/>
    <property type="match status" value="1"/>
</dbReference>
<dbReference type="SMART" id="SM01340">
    <property type="entry name" value="DNA_mis_repair"/>
    <property type="match status" value="1"/>
</dbReference>
<reference evidence="7 8" key="1">
    <citation type="submission" date="2016-11" db="EMBL/GenBank/DDBJ databases">
        <authorList>
            <person name="Jaros S."/>
            <person name="Januszkiewicz K."/>
            <person name="Wedrychowicz H."/>
        </authorList>
    </citation>
    <scope>NUCLEOTIDE SEQUENCE [LARGE SCALE GENOMIC DNA]</scope>
    <source>
        <strain evidence="7 8">DSM 14828</strain>
    </source>
</reference>
<dbReference type="GO" id="GO:0006298">
    <property type="term" value="P:mismatch repair"/>
    <property type="evidence" value="ECO:0007669"/>
    <property type="project" value="UniProtKB-UniRule"/>
</dbReference>
<accession>A0A1M4Z583</accession>
<evidence type="ECO:0000256" key="1">
    <source>
        <dbReference type="ARBA" id="ARBA00006082"/>
    </source>
</evidence>
<dbReference type="PANTHER" id="PTHR10073:SF12">
    <property type="entry name" value="DNA MISMATCH REPAIR PROTEIN MLH1"/>
    <property type="match status" value="1"/>
</dbReference>
<dbReference type="InterPro" id="IPR036890">
    <property type="entry name" value="HATPase_C_sf"/>
</dbReference>
<dbReference type="FunFam" id="3.30.565.10:FF:000003">
    <property type="entry name" value="DNA mismatch repair endonuclease MutL"/>
    <property type="match status" value="1"/>
</dbReference>
<dbReference type="HAMAP" id="MF_00149">
    <property type="entry name" value="DNA_mis_repair"/>
    <property type="match status" value="1"/>
</dbReference>
<dbReference type="InterPro" id="IPR013507">
    <property type="entry name" value="DNA_mismatch_S5_2-like"/>
</dbReference>
<keyword evidence="2 4" id="KW-0227">DNA damage</keyword>
<dbReference type="InterPro" id="IPR014790">
    <property type="entry name" value="MutL_C"/>
</dbReference>
<dbReference type="EMBL" id="FQTU01000015">
    <property type="protein sequence ID" value="SHF13108.1"/>
    <property type="molecule type" value="Genomic_DNA"/>
</dbReference>
<dbReference type="Gene3D" id="3.30.230.10">
    <property type="match status" value="1"/>
</dbReference>
<dbReference type="AlphaFoldDB" id="A0A1M4Z583"/>
<dbReference type="Gene3D" id="3.30.1370.100">
    <property type="entry name" value="MutL, C-terminal domain, regulatory subdomain"/>
    <property type="match status" value="1"/>
</dbReference>
<evidence type="ECO:0000313" key="7">
    <source>
        <dbReference type="EMBL" id="SHF13108.1"/>
    </source>
</evidence>
<dbReference type="InterPro" id="IPR038973">
    <property type="entry name" value="MutL/Mlh/Pms-like"/>
</dbReference>
<dbReference type="Proteomes" id="UP000184251">
    <property type="component" value="Unassembled WGS sequence"/>
</dbReference>
<dbReference type="CDD" id="cd16926">
    <property type="entry name" value="HATPase_MutL-MLH-PMS-like"/>
    <property type="match status" value="1"/>
</dbReference>
<dbReference type="PANTHER" id="PTHR10073">
    <property type="entry name" value="DNA MISMATCH REPAIR PROTEIN MLH, PMS, MUTL"/>
    <property type="match status" value="1"/>
</dbReference>
<name>A0A1M4Z583_9FIRM</name>
<dbReference type="Gene3D" id="3.30.565.10">
    <property type="entry name" value="Histidine kinase-like ATPase, C-terminal domain"/>
    <property type="match status" value="1"/>
</dbReference>
<feature type="domain" description="MutL C-terminal dimerisation" evidence="5">
    <location>
        <begin position="425"/>
        <end position="563"/>
    </location>
</feature>
<gene>
    <name evidence="4" type="primary">mutL</name>
    <name evidence="7" type="ORF">SAMN02746064_01952</name>
</gene>
<dbReference type="PROSITE" id="PS00058">
    <property type="entry name" value="DNA_MISMATCH_REPAIR_1"/>
    <property type="match status" value="1"/>
</dbReference>
<dbReference type="SMART" id="SM00853">
    <property type="entry name" value="MutL_C"/>
    <property type="match status" value="1"/>
</dbReference>
<protein>
    <recommendedName>
        <fullName evidence="4">DNA mismatch repair protein MutL</fullName>
    </recommendedName>
</protein>
<dbReference type="GO" id="GO:0032300">
    <property type="term" value="C:mismatch repair complex"/>
    <property type="evidence" value="ECO:0007669"/>
    <property type="project" value="InterPro"/>
</dbReference>
<dbReference type="InterPro" id="IPR042120">
    <property type="entry name" value="MutL_C_dimsub"/>
</dbReference>
<feature type="domain" description="DNA mismatch repair protein S5" evidence="6">
    <location>
        <begin position="207"/>
        <end position="325"/>
    </location>
</feature>
<keyword evidence="3 4" id="KW-0234">DNA repair</keyword>
<keyword evidence="8" id="KW-1185">Reference proteome</keyword>
<dbReference type="GO" id="GO:0030983">
    <property type="term" value="F:mismatched DNA binding"/>
    <property type="evidence" value="ECO:0007669"/>
    <property type="project" value="InterPro"/>
</dbReference>
<organism evidence="7 8">
    <name type="scientific">Alkalibacter saccharofermentans DSM 14828</name>
    <dbReference type="NCBI Taxonomy" id="1120975"/>
    <lineage>
        <taxon>Bacteria</taxon>
        <taxon>Bacillati</taxon>
        <taxon>Bacillota</taxon>
        <taxon>Clostridia</taxon>
        <taxon>Eubacteriales</taxon>
        <taxon>Eubacteriaceae</taxon>
        <taxon>Alkalibacter</taxon>
    </lineage>
</organism>